<dbReference type="Proteomes" id="UP000821837">
    <property type="component" value="Unassembled WGS sequence"/>
</dbReference>
<evidence type="ECO:0000313" key="6">
    <source>
        <dbReference type="Proteomes" id="UP000821837"/>
    </source>
</evidence>
<dbReference type="EMBL" id="JABSTV010001255">
    <property type="protein sequence ID" value="KAH7935272.1"/>
    <property type="molecule type" value="Genomic_DNA"/>
</dbReference>
<dbReference type="GO" id="GO:0016094">
    <property type="term" value="P:polyprenol biosynthetic process"/>
    <property type="evidence" value="ECO:0007669"/>
    <property type="project" value="TreeGrafter"/>
</dbReference>
<gene>
    <name evidence="5" type="ORF">HPB52_005595</name>
</gene>
<dbReference type="Gene3D" id="3.40.1180.10">
    <property type="entry name" value="Decaprenyl diphosphate synthase-like"/>
    <property type="match status" value="1"/>
</dbReference>
<comment type="similarity">
    <text evidence="1">Belongs to the UPP synthase family.</text>
</comment>
<evidence type="ECO:0000256" key="1">
    <source>
        <dbReference type="ARBA" id="ARBA00005432"/>
    </source>
</evidence>
<protein>
    <recommendedName>
        <fullName evidence="2">ditrans,polycis-polyprenyl diphosphate synthase [(2E,6E)-farnesyldiphosphate specific]</fullName>
        <ecNumber evidence="2">2.5.1.87</ecNumber>
    </recommendedName>
</protein>
<dbReference type="EC" id="2.5.1.87" evidence="2"/>
<evidence type="ECO:0000256" key="4">
    <source>
        <dbReference type="ARBA" id="ARBA00047353"/>
    </source>
</evidence>
<keyword evidence="3" id="KW-0808">Transferase</keyword>
<dbReference type="InterPro" id="IPR001441">
    <property type="entry name" value="UPP_synth-like"/>
</dbReference>
<accession>A0A9D4PCA3</accession>
<keyword evidence="6" id="KW-1185">Reference proteome</keyword>
<dbReference type="AlphaFoldDB" id="A0A9D4PCA3"/>
<dbReference type="VEuPathDB" id="VectorBase:RSAN_030826"/>
<dbReference type="SUPFAM" id="SSF64005">
    <property type="entry name" value="Undecaprenyl diphosphate synthase"/>
    <property type="match status" value="1"/>
</dbReference>
<dbReference type="PANTHER" id="PTHR10291">
    <property type="entry name" value="DEHYDRODOLICHYL DIPHOSPHATE SYNTHASE FAMILY MEMBER"/>
    <property type="match status" value="1"/>
</dbReference>
<sequence>MNVPAPTGTHGVRKDDSVIPSAEELLEYEGSPLWRDLVARCQRAAVWVVSLGAVPRHVCLVPDGHRRFSRDTSTDLRRVYAVGAHKYAKMREWWFRAGVEVLSVFMFSVRNFSRNTFDMTSALNQANQIHVDIVDNVDAFRAMGMQSCACGDLERLPEELRASLARAEIATSNIREKSLKRQVSCAAYNTTYQMSRMAQHLAKACPSAELLLRSAGDQRFSDFEVLQCNYAYFHLGAKKWPAVGFPDWFRAMIEFQLMWPAIQAVKEKHVKMASYGSGRSDPEQVIRQRKFQRHVHAANILNMERLAGLHEGLICQ</sequence>
<evidence type="ECO:0000256" key="2">
    <source>
        <dbReference type="ARBA" id="ARBA00012596"/>
    </source>
</evidence>
<evidence type="ECO:0000256" key="3">
    <source>
        <dbReference type="ARBA" id="ARBA00022679"/>
    </source>
</evidence>
<reference evidence="5" key="1">
    <citation type="journal article" date="2020" name="Cell">
        <title>Large-Scale Comparative Analyses of Tick Genomes Elucidate Their Genetic Diversity and Vector Capacities.</title>
        <authorList>
            <consortium name="Tick Genome and Microbiome Consortium (TIGMIC)"/>
            <person name="Jia N."/>
            <person name="Wang J."/>
            <person name="Shi W."/>
            <person name="Du L."/>
            <person name="Sun Y."/>
            <person name="Zhan W."/>
            <person name="Jiang J.F."/>
            <person name="Wang Q."/>
            <person name="Zhang B."/>
            <person name="Ji P."/>
            <person name="Bell-Sakyi L."/>
            <person name="Cui X.M."/>
            <person name="Yuan T.T."/>
            <person name="Jiang B.G."/>
            <person name="Yang W.F."/>
            <person name="Lam T.T."/>
            <person name="Chang Q.C."/>
            <person name="Ding S.J."/>
            <person name="Wang X.J."/>
            <person name="Zhu J.G."/>
            <person name="Ruan X.D."/>
            <person name="Zhao L."/>
            <person name="Wei J.T."/>
            <person name="Ye R.Z."/>
            <person name="Que T.C."/>
            <person name="Du C.H."/>
            <person name="Zhou Y.H."/>
            <person name="Cheng J.X."/>
            <person name="Dai P.F."/>
            <person name="Guo W.B."/>
            <person name="Han X.H."/>
            <person name="Huang E.J."/>
            <person name="Li L.F."/>
            <person name="Wei W."/>
            <person name="Gao Y.C."/>
            <person name="Liu J.Z."/>
            <person name="Shao H.Z."/>
            <person name="Wang X."/>
            <person name="Wang C.C."/>
            <person name="Yang T.C."/>
            <person name="Huo Q.B."/>
            <person name="Li W."/>
            <person name="Chen H.Y."/>
            <person name="Chen S.E."/>
            <person name="Zhou L.G."/>
            <person name="Ni X.B."/>
            <person name="Tian J.H."/>
            <person name="Sheng Y."/>
            <person name="Liu T."/>
            <person name="Pan Y.S."/>
            <person name="Xia L.Y."/>
            <person name="Li J."/>
            <person name="Zhao F."/>
            <person name="Cao W.C."/>
        </authorList>
    </citation>
    <scope>NUCLEOTIDE SEQUENCE</scope>
    <source>
        <strain evidence="5">Rsan-2018</strain>
    </source>
</reference>
<dbReference type="Pfam" id="PF01255">
    <property type="entry name" value="Prenyltransf"/>
    <property type="match status" value="1"/>
</dbReference>
<reference evidence="5" key="2">
    <citation type="submission" date="2021-09" db="EMBL/GenBank/DDBJ databases">
        <authorList>
            <person name="Jia N."/>
            <person name="Wang J."/>
            <person name="Shi W."/>
            <person name="Du L."/>
            <person name="Sun Y."/>
            <person name="Zhan W."/>
            <person name="Jiang J."/>
            <person name="Wang Q."/>
            <person name="Zhang B."/>
            <person name="Ji P."/>
            <person name="Sakyi L.B."/>
            <person name="Cui X."/>
            <person name="Yuan T."/>
            <person name="Jiang B."/>
            <person name="Yang W."/>
            <person name="Lam T.T.-Y."/>
            <person name="Chang Q."/>
            <person name="Ding S."/>
            <person name="Wang X."/>
            <person name="Zhu J."/>
            <person name="Ruan X."/>
            <person name="Zhao L."/>
            <person name="Wei J."/>
            <person name="Que T."/>
            <person name="Du C."/>
            <person name="Cheng J."/>
            <person name="Dai P."/>
            <person name="Han X."/>
            <person name="Huang E."/>
            <person name="Gao Y."/>
            <person name="Liu J."/>
            <person name="Shao H."/>
            <person name="Ye R."/>
            <person name="Li L."/>
            <person name="Wei W."/>
            <person name="Wang X."/>
            <person name="Wang C."/>
            <person name="Huo Q."/>
            <person name="Li W."/>
            <person name="Guo W."/>
            <person name="Chen H."/>
            <person name="Chen S."/>
            <person name="Zhou L."/>
            <person name="Zhou L."/>
            <person name="Ni X."/>
            <person name="Tian J."/>
            <person name="Zhou Y."/>
            <person name="Sheng Y."/>
            <person name="Liu T."/>
            <person name="Pan Y."/>
            <person name="Xia L."/>
            <person name="Li J."/>
            <person name="Zhao F."/>
            <person name="Cao W."/>
        </authorList>
    </citation>
    <scope>NUCLEOTIDE SEQUENCE</scope>
    <source>
        <strain evidence="5">Rsan-2018</strain>
        <tissue evidence="5">Larvae</tissue>
    </source>
</reference>
<comment type="caution">
    <text evidence="5">The sequence shown here is derived from an EMBL/GenBank/DDBJ whole genome shotgun (WGS) entry which is preliminary data.</text>
</comment>
<name>A0A9D4PCA3_RHISA</name>
<proteinExistence type="inferred from homology"/>
<dbReference type="GO" id="GO:0045547">
    <property type="term" value="F:ditrans,polycis-polyprenyl diphosphate synthase [(2E,6E)-farnesyl diphosphate specific] activity"/>
    <property type="evidence" value="ECO:0007669"/>
    <property type="project" value="UniProtKB-EC"/>
</dbReference>
<evidence type="ECO:0000313" key="5">
    <source>
        <dbReference type="EMBL" id="KAH7935272.1"/>
    </source>
</evidence>
<dbReference type="GO" id="GO:0005783">
    <property type="term" value="C:endoplasmic reticulum"/>
    <property type="evidence" value="ECO:0007669"/>
    <property type="project" value="TreeGrafter"/>
</dbReference>
<dbReference type="PANTHER" id="PTHR10291:SF43">
    <property type="entry name" value="DEHYDRODOLICHYL DIPHOSPHATE SYNTHASE COMPLEX SUBUNIT DHDDS"/>
    <property type="match status" value="1"/>
</dbReference>
<organism evidence="5 6">
    <name type="scientific">Rhipicephalus sanguineus</name>
    <name type="common">Brown dog tick</name>
    <name type="synonym">Ixodes sanguineus</name>
    <dbReference type="NCBI Taxonomy" id="34632"/>
    <lineage>
        <taxon>Eukaryota</taxon>
        <taxon>Metazoa</taxon>
        <taxon>Ecdysozoa</taxon>
        <taxon>Arthropoda</taxon>
        <taxon>Chelicerata</taxon>
        <taxon>Arachnida</taxon>
        <taxon>Acari</taxon>
        <taxon>Parasitiformes</taxon>
        <taxon>Ixodida</taxon>
        <taxon>Ixodoidea</taxon>
        <taxon>Ixodidae</taxon>
        <taxon>Rhipicephalinae</taxon>
        <taxon>Rhipicephalus</taxon>
        <taxon>Rhipicephalus</taxon>
    </lineage>
</organism>
<comment type="catalytic activity">
    <reaction evidence="4">
        <text>n isopentenyl diphosphate + (2E,6E)-farnesyl diphosphate = a di-trans,poly-cis-polyprenyl diphosphate + n diphosphate</text>
        <dbReference type="Rhea" id="RHEA:53008"/>
        <dbReference type="Rhea" id="RHEA-COMP:19494"/>
        <dbReference type="ChEBI" id="CHEBI:33019"/>
        <dbReference type="ChEBI" id="CHEBI:128769"/>
        <dbReference type="ChEBI" id="CHEBI:136960"/>
        <dbReference type="ChEBI" id="CHEBI:175763"/>
        <dbReference type="EC" id="2.5.1.87"/>
    </reaction>
</comment>
<dbReference type="InterPro" id="IPR036424">
    <property type="entry name" value="UPP_synth-like_sf"/>
</dbReference>
<dbReference type="GO" id="GO:1904423">
    <property type="term" value="C:dehydrodolichyl diphosphate synthase complex"/>
    <property type="evidence" value="ECO:0007669"/>
    <property type="project" value="TreeGrafter"/>
</dbReference>